<feature type="region of interest" description="Disordered" evidence="3">
    <location>
        <begin position="380"/>
        <end position="402"/>
    </location>
</feature>
<evidence type="ECO:0000259" key="5">
    <source>
        <dbReference type="Pfam" id="PF15157"/>
    </source>
</evidence>
<dbReference type="InterPro" id="IPR000048">
    <property type="entry name" value="IQ_motif_EF-hand-BS"/>
</dbReference>
<dbReference type="Proteomes" id="UP000085678">
    <property type="component" value="Unplaced"/>
</dbReference>
<dbReference type="KEGG" id="lak:106160229"/>
<accession>A0A1S3I1S2</accession>
<proteinExistence type="predicted"/>
<dbReference type="Pfam" id="PF00612">
    <property type="entry name" value="IQ"/>
    <property type="match status" value="1"/>
</dbReference>
<dbReference type="PROSITE" id="PS50096">
    <property type="entry name" value="IQ"/>
    <property type="match status" value="1"/>
</dbReference>
<feature type="domain" description="Schwannomin interacting protein 1 C-terminal" evidence="4">
    <location>
        <begin position="523"/>
        <end position="750"/>
    </location>
</feature>
<dbReference type="RefSeq" id="XP_013392215.1">
    <property type="nucleotide sequence ID" value="XM_013536761.1"/>
</dbReference>
<dbReference type="STRING" id="7574.A0A1S3I1S2"/>
<dbReference type="Pfam" id="PF15157">
    <property type="entry name" value="IQCJ-SCHIP1"/>
    <property type="match status" value="1"/>
</dbReference>
<dbReference type="InParanoid" id="A0A1S3I1S2"/>
<feature type="compositionally biased region" description="Polar residues" evidence="3">
    <location>
        <begin position="175"/>
        <end position="190"/>
    </location>
</feature>
<dbReference type="InterPro" id="IPR029362">
    <property type="entry name" value="IQCJ-SCHIP1_N"/>
</dbReference>
<dbReference type="GO" id="GO:0035332">
    <property type="term" value="P:positive regulation of hippo signaling"/>
    <property type="evidence" value="ECO:0007669"/>
    <property type="project" value="TreeGrafter"/>
</dbReference>
<dbReference type="OrthoDB" id="6260144at2759"/>
<dbReference type="GeneID" id="106160229"/>
<dbReference type="AlphaFoldDB" id="A0A1S3I1S2"/>
<feature type="compositionally biased region" description="Basic and acidic residues" evidence="3">
    <location>
        <begin position="283"/>
        <end position="300"/>
    </location>
</feature>
<protein>
    <submittedName>
        <fullName evidence="7">Uncharacterized protein LOC106160229 isoform X1</fullName>
    </submittedName>
</protein>
<reference evidence="7" key="1">
    <citation type="submission" date="2025-08" db="UniProtKB">
        <authorList>
            <consortium name="RefSeq"/>
        </authorList>
    </citation>
    <scope>IDENTIFICATION</scope>
    <source>
        <tissue evidence="7">Gonads</tissue>
    </source>
</reference>
<evidence type="ECO:0000313" key="6">
    <source>
        <dbReference type="Proteomes" id="UP000085678"/>
    </source>
</evidence>
<dbReference type="Gene3D" id="1.20.5.190">
    <property type="match status" value="1"/>
</dbReference>
<dbReference type="GO" id="GO:0030054">
    <property type="term" value="C:cell junction"/>
    <property type="evidence" value="ECO:0007669"/>
    <property type="project" value="TreeGrafter"/>
</dbReference>
<sequence>MKGNGQPSIMDSNVVMDSLLATGEDLSLDRPNIDQLRQDRMDRNRAVMEALDPQAAKTTIPQVDKLSAAEHAAVCIQSHYRGHLGRKKYTELLYQQFEKEEALRYEKMQKQLEEGELLVANHKLEVELDDDNTKRRNKSRHFEASAITIQRAWRHHHQGHLADTASSEPDEASETESAGDQHPITSSTEDSLLEPEGHQGQILGQGQMSGQGHMKGHRPSDHVSKIKNSAVSKLVGGSECDSVVSDYSEMADPVRDLFVENEVKIVKREELAGGKNLCTGSSLEEKPERSPEETQEEFEKRVRKENYLSLAQEFAALKKINSDALPFDLHKEVNKREYSPMSEGSSVASAPVTPSDPDIELLGATTNLNKLEQNIANQNKANNNSSYQTNANDKTANQNTKDKMSANQDVASFVMMPDVIPQPKVAWGEGPANQETSAHSGLSQPSHLTQSNVSADTSHERSHKLMENGHSVSKDKGAMVSSASEELGDFDVIESTLPELDWNTIEQKLQRAAEEEKQRLKARRNDREEIRRKLAMGTDEEYYGGERTFRKPNLQTRLQSGMNLQICFVNNSLPESGNVPPVTAEGNPQGEEKNQEAEADTGFSESSAIAETTAETPLLQDKPEPELNKNNVSKAVDDEDFFAKQVQLQAEARLALAQAKPMAQMQLEIEKQQKKKQSVAEKVIGLPDGRKKLTLPVLQEMNVAQLQVLVNDMHSQIESLNEDLVKALMNRDDFHMEQDSMLVDIEDLTRGRIWPQAMSENVIRAQECAQRVSSRNQRRKEKGSS</sequence>
<keyword evidence="6" id="KW-1185">Reference proteome</keyword>
<evidence type="ECO:0000313" key="7">
    <source>
        <dbReference type="RefSeq" id="XP_013392215.1"/>
    </source>
</evidence>
<feature type="region of interest" description="Disordered" evidence="3">
    <location>
        <begin position="276"/>
        <end position="300"/>
    </location>
</feature>
<dbReference type="InterPro" id="IPR039045">
    <property type="entry name" value="SCHIP_1"/>
</dbReference>
<evidence type="ECO:0000256" key="2">
    <source>
        <dbReference type="SAM" id="Coils"/>
    </source>
</evidence>
<dbReference type="GO" id="GO:0005886">
    <property type="term" value="C:plasma membrane"/>
    <property type="evidence" value="ECO:0007669"/>
    <property type="project" value="TreeGrafter"/>
</dbReference>
<keyword evidence="1 2" id="KW-0175">Coiled coil</keyword>
<feature type="region of interest" description="Disordered" evidence="3">
    <location>
        <begin position="573"/>
        <end position="606"/>
    </location>
</feature>
<organism evidence="6 7">
    <name type="scientific">Lingula anatina</name>
    <name type="common">Brachiopod</name>
    <name type="synonym">Lingula unguis</name>
    <dbReference type="NCBI Taxonomy" id="7574"/>
    <lineage>
        <taxon>Eukaryota</taxon>
        <taxon>Metazoa</taxon>
        <taxon>Spiralia</taxon>
        <taxon>Lophotrochozoa</taxon>
        <taxon>Brachiopoda</taxon>
        <taxon>Linguliformea</taxon>
        <taxon>Lingulata</taxon>
        <taxon>Lingulida</taxon>
        <taxon>Linguloidea</taxon>
        <taxon>Lingulidae</taxon>
        <taxon>Lingula</taxon>
    </lineage>
</organism>
<feature type="coiled-coil region" evidence="2">
    <location>
        <begin position="662"/>
        <end position="723"/>
    </location>
</feature>
<gene>
    <name evidence="7" type="primary">LOC106160229</name>
</gene>
<feature type="region of interest" description="Disordered" evidence="3">
    <location>
        <begin position="154"/>
        <end position="223"/>
    </location>
</feature>
<feature type="domain" description="Fusion protein IQCJ-SCHIP1 N-terminal" evidence="5">
    <location>
        <begin position="101"/>
        <end position="162"/>
    </location>
</feature>
<feature type="compositionally biased region" description="Polar residues" evidence="3">
    <location>
        <begin position="433"/>
        <end position="456"/>
    </location>
</feature>
<name>A0A1S3I1S2_LINAN</name>
<feature type="region of interest" description="Disordered" evidence="3">
    <location>
        <begin position="336"/>
        <end position="361"/>
    </location>
</feature>
<evidence type="ECO:0000256" key="3">
    <source>
        <dbReference type="SAM" id="MobiDB-lite"/>
    </source>
</evidence>
<dbReference type="PANTHER" id="PTHR13103:SF2">
    <property type="entry name" value="IQCJ-SCHIP1 READTHROUGH TRANSCRIPT PROTEIN-RELATED"/>
    <property type="match status" value="1"/>
</dbReference>
<dbReference type="Pfam" id="PF10148">
    <property type="entry name" value="SCHIP-1_C"/>
    <property type="match status" value="1"/>
</dbReference>
<feature type="coiled-coil region" evidence="2">
    <location>
        <begin position="505"/>
        <end position="533"/>
    </location>
</feature>
<feature type="compositionally biased region" description="Polar residues" evidence="3">
    <location>
        <begin position="385"/>
        <end position="402"/>
    </location>
</feature>
<dbReference type="SMART" id="SM00015">
    <property type="entry name" value="IQ"/>
    <property type="match status" value="2"/>
</dbReference>
<evidence type="ECO:0000256" key="1">
    <source>
        <dbReference type="ARBA" id="ARBA00023054"/>
    </source>
</evidence>
<feature type="region of interest" description="Disordered" evidence="3">
    <location>
        <begin position="424"/>
        <end position="461"/>
    </location>
</feature>
<dbReference type="InterPro" id="IPR015649">
    <property type="entry name" value="SCHIP_1_C"/>
</dbReference>
<evidence type="ECO:0000259" key="4">
    <source>
        <dbReference type="Pfam" id="PF10148"/>
    </source>
</evidence>
<dbReference type="PANTHER" id="PTHR13103">
    <property type="entry name" value="SCHWANNOMIN INTERACTING PROTEIN 1"/>
    <property type="match status" value="1"/>
</dbReference>